<keyword evidence="1" id="KW-0812">Transmembrane</keyword>
<accession>A0AAU9SLF8</accession>
<keyword evidence="1" id="KW-0472">Membrane</keyword>
<gene>
    <name evidence="2" type="ORF">TAV2_LOCUS18224</name>
</gene>
<reference evidence="2 3" key="1">
    <citation type="submission" date="2022-03" db="EMBL/GenBank/DDBJ databases">
        <authorList>
            <person name="Nunn A."/>
            <person name="Chopra R."/>
            <person name="Nunn A."/>
            <person name="Contreras Garrido A."/>
        </authorList>
    </citation>
    <scope>NUCLEOTIDE SEQUENCE [LARGE SCALE GENOMIC DNA]</scope>
</reference>
<name>A0AAU9SLF8_THLAR</name>
<dbReference type="Proteomes" id="UP000836841">
    <property type="component" value="Chromosome 5"/>
</dbReference>
<keyword evidence="1" id="KW-1133">Transmembrane helix</keyword>
<dbReference type="Pfam" id="PF06549">
    <property type="entry name" value="DUF1118"/>
    <property type="match status" value="1"/>
</dbReference>
<evidence type="ECO:0000256" key="1">
    <source>
        <dbReference type="SAM" id="Phobius"/>
    </source>
</evidence>
<feature type="transmembrane region" description="Helical" evidence="1">
    <location>
        <begin position="206"/>
        <end position="231"/>
    </location>
</feature>
<dbReference type="AlphaFoldDB" id="A0AAU9SLF8"/>
<feature type="transmembrane region" description="Helical" evidence="1">
    <location>
        <begin position="179"/>
        <end position="199"/>
    </location>
</feature>
<keyword evidence="3" id="KW-1185">Reference proteome</keyword>
<proteinExistence type="predicted"/>
<evidence type="ECO:0000313" key="3">
    <source>
        <dbReference type="Proteomes" id="UP000836841"/>
    </source>
</evidence>
<dbReference type="EMBL" id="OU466861">
    <property type="protein sequence ID" value="CAH2067287.1"/>
    <property type="molecule type" value="Genomic_DNA"/>
</dbReference>
<protein>
    <submittedName>
        <fullName evidence="2">Uncharacterized protein</fullName>
    </submittedName>
</protein>
<sequence>MIVCERQNKHTKESPKQIFSSLRFDLPPMAVNAPISSPAAHPRTQFLSNPVLPRFRRSSSATKSPAAFSVVSMAPQKKFCVTVITEPGKNKVNKYDAKWKKQWYGAGLFFEGSEEVNVDVFKKLEKRKVLSNVEKSGLLSKAEELGLTLSSLEKLGVFSKAEDLGLLSLLETLAGTSPAVLASAALPALTAAIVAVVLIPDDSTTLVVLQAVLGGALALGAVVLLVGSVVLDGLQEAD</sequence>
<organism evidence="2 3">
    <name type="scientific">Thlaspi arvense</name>
    <name type="common">Field penny-cress</name>
    <dbReference type="NCBI Taxonomy" id="13288"/>
    <lineage>
        <taxon>Eukaryota</taxon>
        <taxon>Viridiplantae</taxon>
        <taxon>Streptophyta</taxon>
        <taxon>Embryophyta</taxon>
        <taxon>Tracheophyta</taxon>
        <taxon>Spermatophyta</taxon>
        <taxon>Magnoliopsida</taxon>
        <taxon>eudicotyledons</taxon>
        <taxon>Gunneridae</taxon>
        <taxon>Pentapetalae</taxon>
        <taxon>rosids</taxon>
        <taxon>malvids</taxon>
        <taxon>Brassicales</taxon>
        <taxon>Brassicaceae</taxon>
        <taxon>Thlaspideae</taxon>
        <taxon>Thlaspi</taxon>
    </lineage>
</organism>
<dbReference type="InterPro" id="IPR009500">
    <property type="entry name" value="DUF1118"/>
</dbReference>
<evidence type="ECO:0000313" key="2">
    <source>
        <dbReference type="EMBL" id="CAH2067287.1"/>
    </source>
</evidence>